<dbReference type="AlphaFoldDB" id="L0GAG8"/>
<feature type="region of interest" description="Disordered" evidence="1">
    <location>
        <begin position="62"/>
        <end position="90"/>
    </location>
</feature>
<organism evidence="2">
    <name type="scientific">uncultured sulfate-reducing bacterium</name>
    <dbReference type="NCBI Taxonomy" id="153939"/>
    <lineage>
        <taxon>Bacteria</taxon>
        <taxon>environmental samples</taxon>
    </lineage>
</organism>
<reference evidence="2" key="1">
    <citation type="submission" date="2012-10" db="EMBL/GenBank/DDBJ databases">
        <title>Diversity of dsr genes in saline-alkaline soil.</title>
        <authorList>
            <person name="Keshri J."/>
            <person name="Yousuf B."/>
            <person name="Mishra A."/>
            <person name="Jha B."/>
        </authorList>
    </citation>
    <scope>NUCLEOTIDE SEQUENCE</scope>
</reference>
<feature type="compositionally biased region" description="Low complexity" evidence="1">
    <location>
        <begin position="171"/>
        <end position="181"/>
    </location>
</feature>
<gene>
    <name evidence="2" type="primary">dsrB</name>
</gene>
<feature type="region of interest" description="Disordered" evidence="1">
    <location>
        <begin position="137"/>
        <end position="181"/>
    </location>
</feature>
<evidence type="ECO:0000313" key="2">
    <source>
        <dbReference type="EMBL" id="AGA83401.1"/>
    </source>
</evidence>
<accession>L0GAG8</accession>
<name>L0GAG8_9BACT</name>
<protein>
    <submittedName>
        <fullName evidence="2">Dissimilatory sulfite reductase beta subunit</fullName>
    </submittedName>
</protein>
<proteinExistence type="predicted"/>
<feature type="compositionally biased region" description="Polar residues" evidence="1">
    <location>
        <begin position="137"/>
        <end position="152"/>
    </location>
</feature>
<feature type="non-terminal residue" evidence="2">
    <location>
        <position position="181"/>
    </location>
</feature>
<dbReference type="EMBL" id="JX985640">
    <property type="protein sequence ID" value="AGA83401.1"/>
    <property type="molecule type" value="Genomic_DNA"/>
</dbReference>
<feature type="compositionally biased region" description="Low complexity" evidence="1">
    <location>
        <begin position="153"/>
        <end position="163"/>
    </location>
</feature>
<evidence type="ECO:0000256" key="1">
    <source>
        <dbReference type="SAM" id="MobiDB-lite"/>
    </source>
</evidence>
<sequence>MNCIRYGLDRPAWWAQAGSVTYARSPTNSAAATCASPAATTWSSWSRTRRRSNRWSNTWKPTAMQSAARGMPSATRCTHRAGSTATRRPRMLRASSKPSWMRCTSISSTPSCRLTAASRWLAAWTCAARCTARMSPSWASTANRRTSITTSWAPSARSPTWSRPAPPAPSAPTQRTRPWRS</sequence>